<evidence type="ECO:0000259" key="2">
    <source>
        <dbReference type="PROSITE" id="PS50919"/>
    </source>
</evidence>
<keyword evidence="4" id="KW-1185">Reference proteome</keyword>
<comment type="caution">
    <text evidence="3">The sequence shown here is derived from an EMBL/GenBank/DDBJ whole genome shotgun (WGS) entry which is preliminary data.</text>
</comment>
<reference evidence="3" key="1">
    <citation type="submission" date="2022-08" db="EMBL/GenBank/DDBJ databases">
        <authorList>
            <person name="Kallberg Y."/>
            <person name="Tangrot J."/>
            <person name="Rosling A."/>
        </authorList>
    </citation>
    <scope>NUCLEOTIDE SEQUENCE</scope>
    <source>
        <strain evidence="3">Wild A</strain>
    </source>
</reference>
<evidence type="ECO:0000313" key="3">
    <source>
        <dbReference type="EMBL" id="CAI2183806.1"/>
    </source>
</evidence>
<dbReference type="EMBL" id="CAMKVN010003137">
    <property type="protein sequence ID" value="CAI2183806.1"/>
    <property type="molecule type" value="Genomic_DNA"/>
</dbReference>
<dbReference type="Proteomes" id="UP001153678">
    <property type="component" value="Unassembled WGS sequence"/>
</dbReference>
<evidence type="ECO:0000256" key="1">
    <source>
        <dbReference type="ARBA" id="ARBA00022737"/>
    </source>
</evidence>
<keyword evidence="1" id="KW-0677">Repeat</keyword>
<dbReference type="AlphaFoldDB" id="A0A9W4SWV2"/>
<dbReference type="InterPro" id="IPR036300">
    <property type="entry name" value="MIR_dom_sf"/>
</dbReference>
<dbReference type="PROSITE" id="PS50919">
    <property type="entry name" value="MIR"/>
    <property type="match status" value="1"/>
</dbReference>
<dbReference type="Gene3D" id="2.80.10.50">
    <property type="match status" value="1"/>
</dbReference>
<dbReference type="SUPFAM" id="SSF82109">
    <property type="entry name" value="MIR domain"/>
    <property type="match status" value="1"/>
</dbReference>
<accession>A0A9W4SWV2</accession>
<dbReference type="CDD" id="cd23263">
    <property type="entry name" value="beta-trefoil_MIR"/>
    <property type="match status" value="1"/>
</dbReference>
<gene>
    <name evidence="3" type="ORF">FWILDA_LOCUS11262</name>
</gene>
<sequence length="326" mass="38238">MELQIYDGSIHPNLWIKQVQAYCFIKQITRDDEILKFAMLVINPTIDISQNITTLNELVNVLKEDISFTLFKNSNKRKLQLLRYIPDKEGGETSKFILNFRQLCYNAEINDIEEQKKYLNQSFQNDYFLTEFFKKNERIHYVNELIKVFEEIVMDEAKLIKNRSFVTLKHVATGKYLSAIKYLRYTTGSGSQLIFANNTPNSTSFWEVIFTSNKEAASYTDRFNLKNKISNTYLGINLGYKSPVTEHIEVSLAASYITWKFNISKLENCQGYLKSNDIINIRNLKQQEILRSHDFQFTINNDTFQEVVCHKERLGGNDEWCIELIE</sequence>
<proteinExistence type="predicted"/>
<dbReference type="OrthoDB" id="5588846at2759"/>
<organism evidence="3 4">
    <name type="scientific">Funneliformis geosporum</name>
    <dbReference type="NCBI Taxonomy" id="1117311"/>
    <lineage>
        <taxon>Eukaryota</taxon>
        <taxon>Fungi</taxon>
        <taxon>Fungi incertae sedis</taxon>
        <taxon>Mucoromycota</taxon>
        <taxon>Glomeromycotina</taxon>
        <taxon>Glomeromycetes</taxon>
        <taxon>Glomerales</taxon>
        <taxon>Glomeraceae</taxon>
        <taxon>Funneliformis</taxon>
    </lineage>
</organism>
<dbReference type="InterPro" id="IPR016093">
    <property type="entry name" value="MIR_motif"/>
</dbReference>
<feature type="domain" description="MIR" evidence="2">
    <location>
        <begin position="157"/>
        <end position="211"/>
    </location>
</feature>
<protein>
    <submittedName>
        <fullName evidence="3">9142_t:CDS:1</fullName>
    </submittedName>
</protein>
<evidence type="ECO:0000313" key="4">
    <source>
        <dbReference type="Proteomes" id="UP001153678"/>
    </source>
</evidence>
<name>A0A9W4SWV2_9GLOM</name>